<dbReference type="CDD" id="cd16320">
    <property type="entry name" value="MraZ_N"/>
    <property type="match status" value="1"/>
</dbReference>
<keyword evidence="9" id="KW-0131">Cell cycle</keyword>
<dbReference type="GO" id="GO:0005737">
    <property type="term" value="C:cytoplasm"/>
    <property type="evidence" value="ECO:0007669"/>
    <property type="project" value="UniProtKB-UniRule"/>
</dbReference>
<evidence type="ECO:0000256" key="1">
    <source>
        <dbReference type="ARBA" id="ARBA00013860"/>
    </source>
</evidence>
<keyword evidence="3" id="KW-0677">Repeat</keyword>
<keyword evidence="4 7" id="KW-0805">Transcription regulation</keyword>
<dbReference type="Proteomes" id="UP000178315">
    <property type="component" value="Unassembled WGS sequence"/>
</dbReference>
<keyword evidence="2 7" id="KW-0963">Cytoplasm</keyword>
<dbReference type="InterPro" id="IPR007159">
    <property type="entry name" value="SpoVT-AbrB_dom"/>
</dbReference>
<comment type="subunit">
    <text evidence="7">Forms oligomers.</text>
</comment>
<sequence>MFIGEYQHTVDKKGRMAVPSKFRTQLKKGAIVTRGLDNCLFVYPKEEWQKLADKLVGLPISQAKSRAFSRLMLAGAHEADIDSQGRINIPDHLRSYAKIKQKAVVAGLYNRIEIWDEALWGQYRDKAESESQEIAESLEI</sequence>
<evidence type="ECO:0000256" key="5">
    <source>
        <dbReference type="ARBA" id="ARBA00023125"/>
    </source>
</evidence>
<dbReference type="FunFam" id="3.40.1550.20:FF:000002">
    <property type="entry name" value="Transcriptional regulator MraZ"/>
    <property type="match status" value="1"/>
</dbReference>
<evidence type="ECO:0000313" key="9">
    <source>
        <dbReference type="EMBL" id="OGY73273.1"/>
    </source>
</evidence>
<dbReference type="GO" id="GO:0009295">
    <property type="term" value="C:nucleoid"/>
    <property type="evidence" value="ECO:0007669"/>
    <property type="project" value="UniProtKB-SubCell"/>
</dbReference>
<reference evidence="9 10" key="1">
    <citation type="journal article" date="2016" name="Nat. Commun.">
        <title>Thousands of microbial genomes shed light on interconnected biogeochemical processes in an aquifer system.</title>
        <authorList>
            <person name="Anantharaman K."/>
            <person name="Brown C.T."/>
            <person name="Hug L.A."/>
            <person name="Sharon I."/>
            <person name="Castelle C.J."/>
            <person name="Probst A.J."/>
            <person name="Thomas B.C."/>
            <person name="Singh A."/>
            <person name="Wilkins M.J."/>
            <person name="Karaoz U."/>
            <person name="Brodie E.L."/>
            <person name="Williams K.H."/>
            <person name="Hubbard S.S."/>
            <person name="Banfield J.F."/>
        </authorList>
    </citation>
    <scope>NUCLEOTIDE SEQUENCE [LARGE SCALE GENOMIC DNA]</scope>
</reference>
<dbReference type="PANTHER" id="PTHR34701">
    <property type="entry name" value="TRANSCRIPTIONAL REGULATOR MRAZ"/>
    <property type="match status" value="1"/>
</dbReference>
<dbReference type="InterPro" id="IPR035644">
    <property type="entry name" value="MraZ_C"/>
</dbReference>
<dbReference type="SUPFAM" id="SSF89447">
    <property type="entry name" value="AbrB/MazE/MraZ-like"/>
    <property type="match status" value="1"/>
</dbReference>
<keyword evidence="6 7" id="KW-0804">Transcription</keyword>
<evidence type="ECO:0000256" key="3">
    <source>
        <dbReference type="ARBA" id="ARBA00022737"/>
    </source>
</evidence>
<organism evidence="9 10">
    <name type="scientific">Candidatus Jacksonbacteria bacterium RIFCSPLOWO2_02_FULL_44_20</name>
    <dbReference type="NCBI Taxonomy" id="1798460"/>
    <lineage>
        <taxon>Bacteria</taxon>
        <taxon>Candidatus Jacksoniibacteriota</taxon>
    </lineage>
</organism>
<evidence type="ECO:0000259" key="8">
    <source>
        <dbReference type="PROSITE" id="PS51740"/>
    </source>
</evidence>
<dbReference type="InterPro" id="IPR038619">
    <property type="entry name" value="MraZ_sf"/>
</dbReference>
<comment type="similarity">
    <text evidence="7">Belongs to the MraZ family.</text>
</comment>
<dbReference type="InterPro" id="IPR035642">
    <property type="entry name" value="MraZ_N"/>
</dbReference>
<evidence type="ECO:0000256" key="2">
    <source>
        <dbReference type="ARBA" id="ARBA00022490"/>
    </source>
</evidence>
<dbReference type="Pfam" id="PF02381">
    <property type="entry name" value="MraZ"/>
    <property type="match status" value="2"/>
</dbReference>
<dbReference type="EMBL" id="MHJU01000014">
    <property type="protein sequence ID" value="OGY73273.1"/>
    <property type="molecule type" value="Genomic_DNA"/>
</dbReference>
<dbReference type="HAMAP" id="MF_01008">
    <property type="entry name" value="MraZ"/>
    <property type="match status" value="1"/>
</dbReference>
<dbReference type="AlphaFoldDB" id="A0A1G2A8P9"/>
<evidence type="ECO:0000313" key="10">
    <source>
        <dbReference type="Proteomes" id="UP000178315"/>
    </source>
</evidence>
<dbReference type="GO" id="GO:0000976">
    <property type="term" value="F:transcription cis-regulatory region binding"/>
    <property type="evidence" value="ECO:0007669"/>
    <property type="project" value="TreeGrafter"/>
</dbReference>
<dbReference type="InterPro" id="IPR020603">
    <property type="entry name" value="MraZ_dom"/>
</dbReference>
<dbReference type="PANTHER" id="PTHR34701:SF1">
    <property type="entry name" value="TRANSCRIPTIONAL REGULATOR MRAZ"/>
    <property type="match status" value="1"/>
</dbReference>
<keyword evidence="5 7" id="KW-0238">DNA-binding</keyword>
<evidence type="ECO:0000256" key="7">
    <source>
        <dbReference type="HAMAP-Rule" id="MF_01008"/>
    </source>
</evidence>
<gene>
    <name evidence="7" type="primary">mraZ</name>
    <name evidence="9" type="ORF">A3H61_00880</name>
</gene>
<evidence type="ECO:0000256" key="4">
    <source>
        <dbReference type="ARBA" id="ARBA00023015"/>
    </source>
</evidence>
<accession>A0A1G2A8P9</accession>
<dbReference type="CDD" id="cd16321">
    <property type="entry name" value="MraZ_C"/>
    <property type="match status" value="1"/>
</dbReference>
<keyword evidence="9" id="KW-0132">Cell division</keyword>
<protein>
    <recommendedName>
        <fullName evidence="1 7">Transcriptional regulator MraZ</fullName>
    </recommendedName>
</protein>
<dbReference type="NCBIfam" id="TIGR00242">
    <property type="entry name" value="division/cell wall cluster transcriptional repressor MraZ"/>
    <property type="match status" value="1"/>
</dbReference>
<evidence type="ECO:0000256" key="6">
    <source>
        <dbReference type="ARBA" id="ARBA00023163"/>
    </source>
</evidence>
<dbReference type="Gene3D" id="3.40.1550.20">
    <property type="entry name" value="Transcriptional regulator MraZ domain"/>
    <property type="match status" value="1"/>
</dbReference>
<comment type="caution">
    <text evidence="9">The sequence shown here is derived from an EMBL/GenBank/DDBJ whole genome shotgun (WGS) entry which is preliminary data.</text>
</comment>
<dbReference type="PROSITE" id="PS51740">
    <property type="entry name" value="SPOVT_ABRB"/>
    <property type="match status" value="2"/>
</dbReference>
<dbReference type="GO" id="GO:0003700">
    <property type="term" value="F:DNA-binding transcription factor activity"/>
    <property type="evidence" value="ECO:0007669"/>
    <property type="project" value="UniProtKB-UniRule"/>
</dbReference>
<dbReference type="GO" id="GO:0051301">
    <property type="term" value="P:cell division"/>
    <property type="evidence" value="ECO:0007669"/>
    <property type="project" value="UniProtKB-KW"/>
</dbReference>
<dbReference type="InterPro" id="IPR037914">
    <property type="entry name" value="SpoVT-AbrB_sf"/>
</dbReference>
<dbReference type="InterPro" id="IPR003444">
    <property type="entry name" value="MraZ"/>
</dbReference>
<feature type="domain" description="SpoVT-AbrB" evidence="8">
    <location>
        <begin position="5"/>
        <end position="47"/>
    </location>
</feature>
<proteinExistence type="inferred from homology"/>
<dbReference type="GO" id="GO:2000143">
    <property type="term" value="P:negative regulation of DNA-templated transcription initiation"/>
    <property type="evidence" value="ECO:0007669"/>
    <property type="project" value="TreeGrafter"/>
</dbReference>
<name>A0A1G2A8P9_9BACT</name>
<feature type="domain" description="SpoVT-AbrB" evidence="8">
    <location>
        <begin position="76"/>
        <end position="119"/>
    </location>
</feature>
<comment type="subcellular location">
    <subcellularLocation>
        <location evidence="7">Cytoplasm</location>
        <location evidence="7">Nucleoid</location>
    </subcellularLocation>
</comment>